<reference evidence="2 3" key="1">
    <citation type="submission" date="2017-10" db="EMBL/GenBank/DDBJ databases">
        <title>Sequencing the genomes of 1000 actinobacteria strains.</title>
        <authorList>
            <person name="Klenk H.-P."/>
        </authorList>
    </citation>
    <scope>NUCLEOTIDE SEQUENCE [LARGE SCALE GENOMIC DNA]</scope>
    <source>
        <strain evidence="2 3">DSM 46092</strain>
    </source>
</reference>
<evidence type="ECO:0000313" key="3">
    <source>
        <dbReference type="Proteomes" id="UP000243542"/>
    </source>
</evidence>
<dbReference type="InterPro" id="IPR038461">
    <property type="entry name" value="Schlafen_AlbA_2_dom_sf"/>
</dbReference>
<comment type="caution">
    <text evidence="2">The sequence shown here is derived from an EMBL/GenBank/DDBJ whole genome shotgun (WGS) entry which is preliminary data.</text>
</comment>
<dbReference type="InterPro" id="IPR007421">
    <property type="entry name" value="Schlafen_AlbA_2_dom"/>
</dbReference>
<sequence>MWSRIHVELGLSPTPLTLDMLTQAVSQRVRENEDLDWKLDLAWKNKDLPAEVKAKKKAEFAKDVAAMANTRGGLIVFGVRDENEEAADLTGLSNDERTRQSLRVLIWHHVRPLVDGVLIEAINGEDGEPGLIAVFVPPSPDAPHLVGDKNEVGVPYRYGTDTNWMSEGQLERAYRDRFSRRADDRAALSTLMDGLVPEIDLEKGIWVAVAARPVAPLPLLSGRPERDQATATMKNALQLASEMFGQPQGRVPMLDMIASDAVNNPRNGLRRWVIRSNHYPADPHELVDWALVELHHDGSVALAIGMVRALTGVELPGDDAAVWHVWVAIVDAVITEAVALVSAHVRGLGGVGTILTRAALLRDETSGRAPLVAIDNRASGGMQSSFFSRVPGSRALREPVAVETEFSADAEVATLRGVARQLADDLDQQFGMRCSSIPE</sequence>
<gene>
    <name evidence="2" type="ORF">ATK36_5425</name>
</gene>
<dbReference type="AlphaFoldDB" id="A0A2A9FH15"/>
<protein>
    <submittedName>
        <fullName evidence="2">Putative DNA-binding protein</fullName>
    </submittedName>
</protein>
<dbReference type="Pfam" id="PF04326">
    <property type="entry name" value="SLFN_AlbA_2"/>
    <property type="match status" value="1"/>
</dbReference>
<dbReference type="Gene3D" id="3.30.950.30">
    <property type="entry name" value="Schlafen, AAA domain"/>
    <property type="match status" value="1"/>
</dbReference>
<keyword evidence="2" id="KW-0238">DNA-binding</keyword>
<dbReference type="EMBL" id="PDJK01000002">
    <property type="protein sequence ID" value="PFG50213.1"/>
    <property type="molecule type" value="Genomic_DNA"/>
</dbReference>
<accession>A0A2A9FH15</accession>
<dbReference type="GO" id="GO:0003677">
    <property type="term" value="F:DNA binding"/>
    <property type="evidence" value="ECO:0007669"/>
    <property type="project" value="UniProtKB-KW"/>
</dbReference>
<keyword evidence="3" id="KW-1185">Reference proteome</keyword>
<name>A0A2A9FH15_9PSEU</name>
<dbReference type="Proteomes" id="UP000243542">
    <property type="component" value="Unassembled WGS sequence"/>
</dbReference>
<evidence type="ECO:0000313" key="2">
    <source>
        <dbReference type="EMBL" id="PFG50213.1"/>
    </source>
</evidence>
<feature type="domain" description="Schlafen AlbA-2" evidence="1">
    <location>
        <begin position="31"/>
        <end position="163"/>
    </location>
</feature>
<organism evidence="2 3">
    <name type="scientific">Amycolatopsis sulphurea</name>
    <dbReference type="NCBI Taxonomy" id="76022"/>
    <lineage>
        <taxon>Bacteria</taxon>
        <taxon>Bacillati</taxon>
        <taxon>Actinomycetota</taxon>
        <taxon>Actinomycetes</taxon>
        <taxon>Pseudonocardiales</taxon>
        <taxon>Pseudonocardiaceae</taxon>
        <taxon>Amycolatopsis</taxon>
    </lineage>
</organism>
<proteinExistence type="predicted"/>
<evidence type="ECO:0000259" key="1">
    <source>
        <dbReference type="Pfam" id="PF04326"/>
    </source>
</evidence>